<dbReference type="InterPro" id="IPR001878">
    <property type="entry name" value="Znf_CCHC"/>
</dbReference>
<feature type="domain" description="CCHC-type" evidence="11">
    <location>
        <begin position="181"/>
        <end position="194"/>
    </location>
</feature>
<dbReference type="SMART" id="SM00343">
    <property type="entry name" value="ZnF_C2HC"/>
    <property type="match status" value="4"/>
</dbReference>
<protein>
    <recommendedName>
        <fullName evidence="7">Zinc finger CCHC domain-containing protein 7</fullName>
    </recommendedName>
    <alternativeName>
        <fullName evidence="8">TRAMP-like complex RNA-binding factor ZCCHC7</fullName>
    </alternativeName>
</protein>
<reference evidence="12 14" key="2">
    <citation type="journal article" date="2013" name="Nature">
        <title>Insights into bilaterian evolution from three spiralian genomes.</title>
        <authorList>
            <person name="Simakov O."/>
            <person name="Marletaz F."/>
            <person name="Cho S.J."/>
            <person name="Edsinger-Gonzales E."/>
            <person name="Havlak P."/>
            <person name="Hellsten U."/>
            <person name="Kuo D.H."/>
            <person name="Larsson T."/>
            <person name="Lv J."/>
            <person name="Arendt D."/>
            <person name="Savage R."/>
            <person name="Osoegawa K."/>
            <person name="de Jong P."/>
            <person name="Grimwood J."/>
            <person name="Chapman J.A."/>
            <person name="Shapiro H."/>
            <person name="Aerts A."/>
            <person name="Otillar R.P."/>
            <person name="Terry A.Y."/>
            <person name="Boore J.L."/>
            <person name="Grigoriev I.V."/>
            <person name="Lindberg D.R."/>
            <person name="Seaver E.C."/>
            <person name="Weisblat D.A."/>
            <person name="Putnam N.H."/>
            <person name="Rokhsar D.S."/>
        </authorList>
    </citation>
    <scope>NUCLEOTIDE SEQUENCE</scope>
    <source>
        <strain evidence="12 14">I ESC-2004</strain>
    </source>
</reference>
<dbReference type="OrthoDB" id="5592120at2759"/>
<dbReference type="EMBL" id="AMQN01004661">
    <property type="status" value="NOT_ANNOTATED_CDS"/>
    <property type="molecule type" value="Genomic_DNA"/>
</dbReference>
<comment type="subcellular location">
    <subcellularLocation>
        <location evidence="1">Nucleus</location>
    </subcellularLocation>
</comment>
<evidence type="ECO:0000256" key="8">
    <source>
        <dbReference type="ARBA" id="ARBA00043023"/>
    </source>
</evidence>
<dbReference type="Pfam" id="PF00098">
    <property type="entry name" value="zf-CCHC"/>
    <property type="match status" value="1"/>
</dbReference>
<dbReference type="GO" id="GO:0031499">
    <property type="term" value="C:TRAMP complex"/>
    <property type="evidence" value="ECO:0007669"/>
    <property type="project" value="TreeGrafter"/>
</dbReference>
<evidence type="ECO:0000256" key="5">
    <source>
        <dbReference type="ARBA" id="ARBA00022833"/>
    </source>
</evidence>
<dbReference type="Gene3D" id="4.10.60.10">
    <property type="entry name" value="Zinc finger, CCHC-type"/>
    <property type="match status" value="2"/>
</dbReference>
<dbReference type="STRING" id="283909.R7V8X9"/>
<evidence type="ECO:0000256" key="1">
    <source>
        <dbReference type="ARBA" id="ARBA00004123"/>
    </source>
</evidence>
<reference evidence="14" key="1">
    <citation type="submission" date="2012-12" db="EMBL/GenBank/DDBJ databases">
        <authorList>
            <person name="Hellsten U."/>
            <person name="Grimwood J."/>
            <person name="Chapman J.A."/>
            <person name="Shapiro H."/>
            <person name="Aerts A."/>
            <person name="Otillar R.P."/>
            <person name="Terry A.Y."/>
            <person name="Boore J.L."/>
            <person name="Simakov O."/>
            <person name="Marletaz F."/>
            <person name="Cho S.-J."/>
            <person name="Edsinger-Gonzales E."/>
            <person name="Havlak P."/>
            <person name="Kuo D.-H."/>
            <person name="Larsson T."/>
            <person name="Lv J."/>
            <person name="Arendt D."/>
            <person name="Savage R."/>
            <person name="Osoegawa K."/>
            <person name="de Jong P."/>
            <person name="Lindberg D.R."/>
            <person name="Seaver E.C."/>
            <person name="Weisblat D.A."/>
            <person name="Putnam N.H."/>
            <person name="Grigoriev I.V."/>
            <person name="Rokhsar D.S."/>
        </authorList>
    </citation>
    <scope>NUCLEOTIDE SEQUENCE</scope>
    <source>
        <strain evidence="14">I ESC-2004</strain>
    </source>
</reference>
<feature type="compositionally biased region" description="Basic and acidic residues" evidence="10">
    <location>
        <begin position="356"/>
        <end position="369"/>
    </location>
</feature>
<dbReference type="GO" id="GO:0071038">
    <property type="term" value="P:TRAMP-dependent tRNA surveillance pathway"/>
    <property type="evidence" value="ECO:0007669"/>
    <property type="project" value="TreeGrafter"/>
</dbReference>
<dbReference type="Proteomes" id="UP000014760">
    <property type="component" value="Unassembled WGS sequence"/>
</dbReference>
<dbReference type="GO" id="GO:0071037">
    <property type="term" value="P:nuclear polyadenylation-dependent snRNA catabolic process"/>
    <property type="evidence" value="ECO:0007669"/>
    <property type="project" value="TreeGrafter"/>
</dbReference>
<keyword evidence="14" id="KW-1185">Reference proteome</keyword>
<dbReference type="GO" id="GO:0008270">
    <property type="term" value="F:zinc ion binding"/>
    <property type="evidence" value="ECO:0007669"/>
    <property type="project" value="UniProtKB-KW"/>
</dbReference>
<keyword evidence="2" id="KW-0479">Metal-binding</keyword>
<reference evidence="13" key="3">
    <citation type="submission" date="2015-06" db="UniProtKB">
        <authorList>
            <consortium name="EnsemblMetazoa"/>
        </authorList>
    </citation>
    <scope>IDENTIFICATION</scope>
</reference>
<dbReference type="GO" id="GO:0071036">
    <property type="term" value="P:nuclear polyadenylation-dependent snoRNA catabolic process"/>
    <property type="evidence" value="ECO:0007669"/>
    <property type="project" value="TreeGrafter"/>
</dbReference>
<organism evidence="12">
    <name type="scientific">Capitella teleta</name>
    <name type="common">Polychaete worm</name>
    <dbReference type="NCBI Taxonomy" id="283909"/>
    <lineage>
        <taxon>Eukaryota</taxon>
        <taxon>Metazoa</taxon>
        <taxon>Spiralia</taxon>
        <taxon>Lophotrochozoa</taxon>
        <taxon>Annelida</taxon>
        <taxon>Polychaeta</taxon>
        <taxon>Sedentaria</taxon>
        <taxon>Scolecida</taxon>
        <taxon>Capitellidae</taxon>
        <taxon>Capitella</taxon>
    </lineage>
</organism>
<evidence type="ECO:0000256" key="7">
    <source>
        <dbReference type="ARBA" id="ARBA00041190"/>
    </source>
</evidence>
<feature type="region of interest" description="Disordered" evidence="10">
    <location>
        <begin position="305"/>
        <end position="369"/>
    </location>
</feature>
<keyword evidence="4 9" id="KW-0863">Zinc-finger</keyword>
<dbReference type="AlphaFoldDB" id="R7V8X9"/>
<evidence type="ECO:0000256" key="6">
    <source>
        <dbReference type="ARBA" id="ARBA00023242"/>
    </source>
</evidence>
<dbReference type="PROSITE" id="PS50158">
    <property type="entry name" value="ZF_CCHC"/>
    <property type="match status" value="2"/>
</dbReference>
<accession>R7V8X9</accession>
<gene>
    <name evidence="12" type="ORF">CAPTEDRAFT_219166</name>
</gene>
<dbReference type="GO" id="GO:0071031">
    <property type="term" value="P:nuclear mRNA surveillance of mRNA 3'-end processing"/>
    <property type="evidence" value="ECO:0007669"/>
    <property type="project" value="TreeGrafter"/>
</dbReference>
<evidence type="ECO:0000256" key="9">
    <source>
        <dbReference type="PROSITE-ProRule" id="PRU00047"/>
    </source>
</evidence>
<evidence type="ECO:0000313" key="13">
    <source>
        <dbReference type="EnsemblMetazoa" id="CapteP219166"/>
    </source>
</evidence>
<keyword evidence="5" id="KW-0862">Zinc</keyword>
<dbReference type="EMBL" id="KB294122">
    <property type="protein sequence ID" value="ELU14972.1"/>
    <property type="molecule type" value="Genomic_DNA"/>
</dbReference>
<evidence type="ECO:0000256" key="3">
    <source>
        <dbReference type="ARBA" id="ARBA00022737"/>
    </source>
</evidence>
<dbReference type="PANTHER" id="PTHR46543:SF1">
    <property type="entry name" value="ZINC FINGER CCHC DOMAIN-CONTAINING PROTEIN 7"/>
    <property type="match status" value="1"/>
</dbReference>
<sequence length="369" mass="42743">MVIGTAKAKPKTSLDLQFNFHKPAGFEDLEEILGSLGGDDDEWQIDASDYQQHRSAKSPRNSTMKRYYGNVNVQCHNCKERGHLSRDCMQAKKVQKCTMCGLDQHKGICKDPVCFSCLRLGHTQFECTEQKYPCRSRCTRCHRVGHDREDCSEWWRQFHVTTNPDVDIERGTGRRKTKRGCAYCGKQGHFVEDCDAAKYSRKVNHLPIFSPHVMCYDTLKQYENHVQSMIEDLSLNCPNVDEVKVRKNRRSNEVKVEKHRRSYSIGRGTDTSNFSQEPKMRSNGWHGRNGRRSNGYEFIGWQENAEEKTKGKKRKKLKGNKQFVSTESLVEKPKRKKKGMGMKYAMKQGRVRRHSLRLEQAADKPKTPS</sequence>
<dbReference type="GO" id="GO:0071039">
    <property type="term" value="P:nuclear polyadenylation-dependent CUT catabolic process"/>
    <property type="evidence" value="ECO:0007669"/>
    <property type="project" value="TreeGrafter"/>
</dbReference>
<evidence type="ECO:0000256" key="10">
    <source>
        <dbReference type="SAM" id="MobiDB-lite"/>
    </source>
</evidence>
<evidence type="ECO:0000256" key="4">
    <source>
        <dbReference type="ARBA" id="ARBA00022771"/>
    </source>
</evidence>
<dbReference type="PANTHER" id="PTHR46543">
    <property type="entry name" value="ZINC FINGER CCHC DOMAIN-CONTAINING PROTEIN 7"/>
    <property type="match status" value="1"/>
</dbReference>
<dbReference type="HOGENOM" id="CLU_750598_0_0_1"/>
<keyword evidence="3" id="KW-0677">Repeat</keyword>
<dbReference type="GO" id="GO:0003723">
    <property type="term" value="F:RNA binding"/>
    <property type="evidence" value="ECO:0007669"/>
    <property type="project" value="TreeGrafter"/>
</dbReference>
<dbReference type="OMA" id="YEDDLYH"/>
<keyword evidence="6" id="KW-0539">Nucleus</keyword>
<evidence type="ECO:0000259" key="11">
    <source>
        <dbReference type="PROSITE" id="PS50158"/>
    </source>
</evidence>
<evidence type="ECO:0000313" key="14">
    <source>
        <dbReference type="Proteomes" id="UP000014760"/>
    </source>
</evidence>
<dbReference type="EnsemblMetazoa" id="CapteT219166">
    <property type="protein sequence ID" value="CapteP219166"/>
    <property type="gene ID" value="CapteG219166"/>
</dbReference>
<feature type="compositionally biased region" description="Basic residues" evidence="10">
    <location>
        <begin position="310"/>
        <end position="319"/>
    </location>
</feature>
<feature type="region of interest" description="Disordered" evidence="10">
    <location>
        <begin position="251"/>
        <end position="291"/>
    </location>
</feature>
<dbReference type="InterPro" id="IPR051644">
    <property type="entry name" value="TRAMP_AT-DNA-binding"/>
</dbReference>
<dbReference type="SUPFAM" id="SSF57756">
    <property type="entry name" value="Retrovirus zinc finger-like domains"/>
    <property type="match status" value="3"/>
</dbReference>
<evidence type="ECO:0000313" key="12">
    <source>
        <dbReference type="EMBL" id="ELU14972.1"/>
    </source>
</evidence>
<feature type="domain" description="CCHC-type" evidence="11">
    <location>
        <begin position="75"/>
        <end position="88"/>
    </location>
</feature>
<proteinExistence type="predicted"/>
<dbReference type="InterPro" id="IPR036875">
    <property type="entry name" value="Znf_CCHC_sf"/>
</dbReference>
<evidence type="ECO:0000256" key="2">
    <source>
        <dbReference type="ARBA" id="ARBA00022723"/>
    </source>
</evidence>
<name>R7V8X9_CAPTE</name>
<dbReference type="GO" id="GO:0071035">
    <property type="term" value="P:nuclear polyadenylation-dependent rRNA catabolic process"/>
    <property type="evidence" value="ECO:0007669"/>
    <property type="project" value="TreeGrafter"/>
</dbReference>